<dbReference type="Proteomes" id="UP000612329">
    <property type="component" value="Unassembled WGS sequence"/>
</dbReference>
<evidence type="ECO:0008006" key="3">
    <source>
        <dbReference type="Google" id="ProtNLM"/>
    </source>
</evidence>
<proteinExistence type="predicted"/>
<evidence type="ECO:0000313" key="1">
    <source>
        <dbReference type="EMBL" id="GGK35559.1"/>
    </source>
</evidence>
<accession>A0A8J3BP21</accession>
<sequence length="172" mass="20410">MRNFTYILLFFIIVSCKTTKTLADYGILDKRNVCSNDDYKNGNLIFKIKDYELVFDFNNFVKELESYEKETSTDFSKTLRNNYFNQKNKILLSKIDQEYFINGTESVKFDNSFGINISLDNLYKSGKFYLKNTKNIQCAEYEHWQPHEQGTIDSKWIIDRKVVNEIIFGFVN</sequence>
<dbReference type="EMBL" id="BMNR01000014">
    <property type="protein sequence ID" value="GGK35559.1"/>
    <property type="molecule type" value="Genomic_DNA"/>
</dbReference>
<name>A0A8J3BP21_9FLAO</name>
<dbReference type="AlphaFoldDB" id="A0A8J3BP21"/>
<dbReference type="RefSeq" id="WP_188655172.1">
    <property type="nucleotide sequence ID" value="NZ_BMNR01000014.1"/>
</dbReference>
<reference evidence="1" key="1">
    <citation type="journal article" date="2014" name="Int. J. Syst. Evol. Microbiol.">
        <title>Complete genome sequence of Corynebacterium casei LMG S-19264T (=DSM 44701T), isolated from a smear-ripened cheese.</title>
        <authorList>
            <consortium name="US DOE Joint Genome Institute (JGI-PGF)"/>
            <person name="Walter F."/>
            <person name="Albersmeier A."/>
            <person name="Kalinowski J."/>
            <person name="Ruckert C."/>
        </authorList>
    </citation>
    <scope>NUCLEOTIDE SEQUENCE</scope>
    <source>
        <strain evidence="1">JCM 12862</strain>
    </source>
</reference>
<gene>
    <name evidence="1" type="ORF">GCM10007962_32470</name>
</gene>
<comment type="caution">
    <text evidence="1">The sequence shown here is derived from an EMBL/GenBank/DDBJ whole genome shotgun (WGS) entry which is preliminary data.</text>
</comment>
<organism evidence="1 2">
    <name type="scientific">Yeosuana aromativorans</name>
    <dbReference type="NCBI Taxonomy" id="288019"/>
    <lineage>
        <taxon>Bacteria</taxon>
        <taxon>Pseudomonadati</taxon>
        <taxon>Bacteroidota</taxon>
        <taxon>Flavobacteriia</taxon>
        <taxon>Flavobacteriales</taxon>
        <taxon>Flavobacteriaceae</taxon>
        <taxon>Yeosuana</taxon>
    </lineage>
</organism>
<keyword evidence="2" id="KW-1185">Reference proteome</keyword>
<dbReference type="PROSITE" id="PS51257">
    <property type="entry name" value="PROKAR_LIPOPROTEIN"/>
    <property type="match status" value="1"/>
</dbReference>
<reference evidence="1" key="2">
    <citation type="submission" date="2020-09" db="EMBL/GenBank/DDBJ databases">
        <authorList>
            <person name="Sun Q."/>
            <person name="Ohkuma M."/>
        </authorList>
    </citation>
    <scope>NUCLEOTIDE SEQUENCE</scope>
    <source>
        <strain evidence="1">JCM 12862</strain>
    </source>
</reference>
<protein>
    <recommendedName>
        <fullName evidence="3">Lipoprotein</fullName>
    </recommendedName>
</protein>
<evidence type="ECO:0000313" key="2">
    <source>
        <dbReference type="Proteomes" id="UP000612329"/>
    </source>
</evidence>